<keyword evidence="5" id="KW-1185">Reference proteome</keyword>
<dbReference type="PANTHER" id="PTHR43709">
    <property type="entry name" value="ACONITATE ISOMERASE-RELATED"/>
    <property type="match status" value="1"/>
</dbReference>
<reference evidence="4 5" key="1">
    <citation type="submission" date="2014-09" db="EMBL/GenBank/DDBJ databases">
        <authorList>
            <person name="Magalhaes I.L.F."/>
            <person name="Oliveira U."/>
            <person name="Santos F.R."/>
            <person name="Vidigal T.H.D.A."/>
            <person name="Brescovit A.D."/>
            <person name="Santos A.J."/>
        </authorList>
    </citation>
    <scope>NUCLEOTIDE SEQUENCE [LARGE SCALE GENOMIC DNA]</scope>
</reference>
<dbReference type="GO" id="GO:0016853">
    <property type="term" value="F:isomerase activity"/>
    <property type="evidence" value="ECO:0007669"/>
    <property type="project" value="UniProtKB-KW"/>
</dbReference>
<dbReference type="Pfam" id="PF04303">
    <property type="entry name" value="PrpF"/>
    <property type="match status" value="2"/>
</dbReference>
<evidence type="ECO:0000313" key="4">
    <source>
        <dbReference type="EMBL" id="CEH15576.1"/>
    </source>
</evidence>
<feature type="compositionally biased region" description="Low complexity" evidence="3">
    <location>
        <begin position="381"/>
        <end position="398"/>
    </location>
</feature>
<dbReference type="PANTHER" id="PTHR43709:SF2">
    <property type="entry name" value="DUF453 DOMAIN PROTEIN (AFU_ORTHOLOGUE AFUA_6G00360)"/>
    <property type="match status" value="1"/>
</dbReference>
<protein>
    <recommendedName>
        <fullName evidence="6">DUF453-domain-containing protein</fullName>
    </recommendedName>
</protein>
<feature type="compositionally biased region" description="Basic and acidic residues" evidence="3">
    <location>
        <begin position="507"/>
        <end position="516"/>
    </location>
</feature>
<dbReference type="EMBL" id="CCYA01000264">
    <property type="protein sequence ID" value="CEH15576.1"/>
    <property type="molecule type" value="Genomic_DNA"/>
</dbReference>
<feature type="region of interest" description="Disordered" evidence="3">
    <location>
        <begin position="420"/>
        <end position="441"/>
    </location>
</feature>
<feature type="compositionally biased region" description="Acidic residues" evidence="3">
    <location>
        <begin position="485"/>
        <end position="494"/>
    </location>
</feature>
<feature type="region of interest" description="Disordered" evidence="3">
    <location>
        <begin position="485"/>
        <end position="541"/>
    </location>
</feature>
<evidence type="ECO:0008006" key="6">
    <source>
        <dbReference type="Google" id="ProtNLM"/>
    </source>
</evidence>
<dbReference type="InterPro" id="IPR007400">
    <property type="entry name" value="PrpF-like"/>
</dbReference>
<evidence type="ECO:0000256" key="2">
    <source>
        <dbReference type="ARBA" id="ARBA00023235"/>
    </source>
</evidence>
<evidence type="ECO:0000256" key="1">
    <source>
        <dbReference type="ARBA" id="ARBA00007673"/>
    </source>
</evidence>
<evidence type="ECO:0000256" key="3">
    <source>
        <dbReference type="SAM" id="MobiDB-lite"/>
    </source>
</evidence>
<feature type="compositionally biased region" description="Basic and acidic residues" evidence="3">
    <location>
        <begin position="525"/>
        <end position="541"/>
    </location>
</feature>
<proteinExistence type="inferred from homology"/>
<name>A0A0P1BIS3_9BASI</name>
<dbReference type="Gene3D" id="3.10.310.10">
    <property type="entry name" value="Diaminopimelate Epimerase, Chain A, domain 1"/>
    <property type="match status" value="2"/>
</dbReference>
<dbReference type="AlphaFoldDB" id="A0A0P1BIS3"/>
<dbReference type="STRING" id="401625.A0A0P1BIS3"/>
<dbReference type="SUPFAM" id="SSF54506">
    <property type="entry name" value="Diaminopimelate epimerase-like"/>
    <property type="match status" value="2"/>
</dbReference>
<organism evidence="4 5">
    <name type="scientific">Ceraceosorus bombacis</name>
    <dbReference type="NCBI Taxonomy" id="401625"/>
    <lineage>
        <taxon>Eukaryota</taxon>
        <taxon>Fungi</taxon>
        <taxon>Dikarya</taxon>
        <taxon>Basidiomycota</taxon>
        <taxon>Ustilaginomycotina</taxon>
        <taxon>Exobasidiomycetes</taxon>
        <taxon>Ceraceosorales</taxon>
        <taxon>Ceraceosoraceae</taxon>
        <taxon>Ceraceosorus</taxon>
    </lineage>
</organism>
<dbReference type="OrthoDB" id="10267539at2759"/>
<evidence type="ECO:0000313" key="5">
    <source>
        <dbReference type="Proteomes" id="UP000054845"/>
    </source>
</evidence>
<comment type="similarity">
    <text evidence="1">Belongs to the PrpF family.</text>
</comment>
<sequence length="541" mass="57675">MHALHHLRSISATFYRGGTSKGLIFSPSSLARFDAPTRDRIICAASSPDPDMRQISGLGGGASSLSKCAIVSAPADDWSKLARIAGHPFPGVAWSENFERSMHADQGWDCVYRFGQVPINGTQIDWGSTCGNLVAAVADYYLSSAIGSSQISASLPPSSQVKAGDTCSAMLRILAHDTGKVVKARVPVYWEEEIERWMPCTEGEASIAGVPGTGPAIVIESPLKSGVLPTGRPVDSIKMNESEIKVTVTDTGLPTIFVDARDLHIPLAQLLDHPSVLESDGELMRRLEKIRYEASQLSTSLSSKFSPPAPKICLVHPKAAYKTTGGQSIEASEMDVLIRALSNGQVHRTVPATTLSAATAALCYDDSVISRAFRASGGQISPSSSQATSTASPPSTSTFLHSPDILSLTVGQPAGLSTASAKTSHVAASRSDQKRSAEPTAIVMTRTARRIMQGNILVPAAIARPFKGWHNFMPLTPRQHLYETPFEEGADGSDDLGRDGQAGPNAEQKRVADMRRWFGSSVSPERGDLEAREEDGVSRIA</sequence>
<accession>A0A0P1BIS3</accession>
<feature type="region of interest" description="Disordered" evidence="3">
    <location>
        <begin position="377"/>
        <end position="398"/>
    </location>
</feature>
<dbReference type="Proteomes" id="UP000054845">
    <property type="component" value="Unassembled WGS sequence"/>
</dbReference>
<keyword evidence="2" id="KW-0413">Isomerase</keyword>